<evidence type="ECO:0000259" key="2">
    <source>
        <dbReference type="Pfam" id="PF02771"/>
    </source>
</evidence>
<dbReference type="InterPro" id="IPR037069">
    <property type="entry name" value="AcylCoA_DH/ox_N_sf"/>
</dbReference>
<dbReference type="PANTHER" id="PTHR43884">
    <property type="entry name" value="ACYL-COA DEHYDROGENASE"/>
    <property type="match status" value="1"/>
</dbReference>
<evidence type="ECO:0000313" key="4">
    <source>
        <dbReference type="Proteomes" id="UP000054248"/>
    </source>
</evidence>
<keyword evidence="4" id="KW-1185">Reference proteome</keyword>
<dbReference type="InterPro" id="IPR013786">
    <property type="entry name" value="AcylCoA_DH/ox_N"/>
</dbReference>
<protein>
    <recommendedName>
        <fullName evidence="5">Acyl-CoA dehydrogenase/oxidase N-terminal domain-containing protein</fullName>
    </recommendedName>
</protein>
<accession>A0A0C3Q897</accession>
<dbReference type="Gene3D" id="2.40.110.10">
    <property type="entry name" value="Butyryl-CoA Dehydrogenase, subunit A, domain 2"/>
    <property type="match status" value="1"/>
</dbReference>
<dbReference type="SUPFAM" id="SSF56645">
    <property type="entry name" value="Acyl-CoA dehydrogenase NM domain-like"/>
    <property type="match status" value="1"/>
</dbReference>
<dbReference type="OrthoDB" id="9988775at2759"/>
<organism evidence="3 4">
    <name type="scientific">Tulasnella calospora MUT 4182</name>
    <dbReference type="NCBI Taxonomy" id="1051891"/>
    <lineage>
        <taxon>Eukaryota</taxon>
        <taxon>Fungi</taxon>
        <taxon>Dikarya</taxon>
        <taxon>Basidiomycota</taxon>
        <taxon>Agaricomycotina</taxon>
        <taxon>Agaricomycetes</taxon>
        <taxon>Cantharellales</taxon>
        <taxon>Tulasnellaceae</taxon>
        <taxon>Tulasnella</taxon>
    </lineage>
</organism>
<dbReference type="EMBL" id="KN823197">
    <property type="protein sequence ID" value="KIO19919.1"/>
    <property type="molecule type" value="Genomic_DNA"/>
</dbReference>
<reference evidence="3 4" key="1">
    <citation type="submission" date="2014-04" db="EMBL/GenBank/DDBJ databases">
        <authorList>
            <consortium name="DOE Joint Genome Institute"/>
            <person name="Kuo A."/>
            <person name="Girlanda M."/>
            <person name="Perotto S."/>
            <person name="Kohler A."/>
            <person name="Nagy L.G."/>
            <person name="Floudas D."/>
            <person name="Copeland A."/>
            <person name="Barry K.W."/>
            <person name="Cichocki N."/>
            <person name="Veneault-Fourrey C."/>
            <person name="LaButti K."/>
            <person name="Lindquist E.A."/>
            <person name="Lipzen A."/>
            <person name="Lundell T."/>
            <person name="Morin E."/>
            <person name="Murat C."/>
            <person name="Sun H."/>
            <person name="Tunlid A."/>
            <person name="Henrissat B."/>
            <person name="Grigoriev I.V."/>
            <person name="Hibbett D.S."/>
            <person name="Martin F."/>
            <person name="Nordberg H.P."/>
            <person name="Cantor M.N."/>
            <person name="Hua S.X."/>
        </authorList>
    </citation>
    <scope>NUCLEOTIDE SEQUENCE [LARGE SCALE GENOMIC DNA]</scope>
    <source>
        <strain evidence="3 4">MUT 4182</strain>
    </source>
</reference>
<dbReference type="Pfam" id="PF02771">
    <property type="entry name" value="Acyl-CoA_dh_N"/>
    <property type="match status" value="1"/>
</dbReference>
<evidence type="ECO:0000259" key="1">
    <source>
        <dbReference type="Pfam" id="PF02770"/>
    </source>
</evidence>
<sequence>MSLFQRAARRPGRLRNLYPRRLATTAESTGLSSLTEEQAEIQDLARRFTREHIIPVAEEYDRTMEYPWPVIKAAHQVGLLNAHIPEAVSFNVDRDILPARGSHILQPPDSTAGQDSAYSKLAYGCSGIQTAIQANSLAEAPVIIAGSEETKKKYLGRMTEEPLVAGYCVTDTVTGPNGTAKTRAEKKGDKWILDGSGVWITNGSHANWFFVLATSKRFAMPRSSMTAFVVDVNTPGIFFGKKEITMGQRCSDTRMLIFDNIEVPEEVQTKRLPLMHIEALLTKSPSYRMS</sequence>
<name>A0A0C3Q897_9AGAM</name>
<reference evidence="4" key="2">
    <citation type="submission" date="2015-01" db="EMBL/GenBank/DDBJ databases">
        <title>Evolutionary Origins and Diversification of the Mycorrhizal Mutualists.</title>
        <authorList>
            <consortium name="DOE Joint Genome Institute"/>
            <consortium name="Mycorrhizal Genomics Consortium"/>
            <person name="Kohler A."/>
            <person name="Kuo A."/>
            <person name="Nagy L.G."/>
            <person name="Floudas D."/>
            <person name="Copeland A."/>
            <person name="Barry K.W."/>
            <person name="Cichocki N."/>
            <person name="Veneault-Fourrey C."/>
            <person name="LaButti K."/>
            <person name="Lindquist E.A."/>
            <person name="Lipzen A."/>
            <person name="Lundell T."/>
            <person name="Morin E."/>
            <person name="Murat C."/>
            <person name="Riley R."/>
            <person name="Ohm R."/>
            <person name="Sun H."/>
            <person name="Tunlid A."/>
            <person name="Henrissat B."/>
            <person name="Grigoriev I.V."/>
            <person name="Hibbett D.S."/>
            <person name="Martin F."/>
        </authorList>
    </citation>
    <scope>NUCLEOTIDE SEQUENCE [LARGE SCALE GENOMIC DNA]</scope>
    <source>
        <strain evidence="4">MUT 4182</strain>
    </source>
</reference>
<proteinExistence type="predicted"/>
<gene>
    <name evidence="3" type="ORF">M407DRAFT_30443</name>
</gene>
<feature type="domain" description="Acyl-CoA oxidase/dehydrogenase middle" evidence="1">
    <location>
        <begin position="180"/>
        <end position="260"/>
    </location>
</feature>
<dbReference type="GO" id="GO:0050660">
    <property type="term" value="F:flavin adenine dinucleotide binding"/>
    <property type="evidence" value="ECO:0007669"/>
    <property type="project" value="InterPro"/>
</dbReference>
<dbReference type="InterPro" id="IPR009100">
    <property type="entry name" value="AcylCoA_DH/oxidase_NM_dom_sf"/>
</dbReference>
<evidence type="ECO:0008006" key="5">
    <source>
        <dbReference type="Google" id="ProtNLM"/>
    </source>
</evidence>
<dbReference type="Gene3D" id="1.10.540.10">
    <property type="entry name" value="Acyl-CoA dehydrogenase/oxidase, N-terminal domain"/>
    <property type="match status" value="1"/>
</dbReference>
<evidence type="ECO:0000313" key="3">
    <source>
        <dbReference type="EMBL" id="KIO19919.1"/>
    </source>
</evidence>
<dbReference type="InterPro" id="IPR046373">
    <property type="entry name" value="Acyl-CoA_Oxase/DH_mid-dom_sf"/>
</dbReference>
<dbReference type="InterPro" id="IPR006091">
    <property type="entry name" value="Acyl-CoA_Oxase/DH_mid-dom"/>
</dbReference>
<dbReference type="AlphaFoldDB" id="A0A0C3Q897"/>
<dbReference type="HOGENOM" id="CLU_018204_7_2_1"/>
<dbReference type="STRING" id="1051891.A0A0C3Q897"/>
<dbReference type="Proteomes" id="UP000054248">
    <property type="component" value="Unassembled WGS sequence"/>
</dbReference>
<dbReference type="Pfam" id="PF02770">
    <property type="entry name" value="Acyl-CoA_dh_M"/>
    <property type="match status" value="1"/>
</dbReference>
<feature type="domain" description="Acyl-CoA dehydrogenase/oxidase N-terminal" evidence="2">
    <location>
        <begin position="35"/>
        <end position="87"/>
    </location>
</feature>
<dbReference type="GO" id="GO:0003995">
    <property type="term" value="F:acyl-CoA dehydrogenase activity"/>
    <property type="evidence" value="ECO:0007669"/>
    <property type="project" value="TreeGrafter"/>
</dbReference>
<dbReference type="PANTHER" id="PTHR43884:SF12">
    <property type="entry name" value="ISOVALERYL-COA DEHYDROGENASE, MITOCHONDRIAL-RELATED"/>
    <property type="match status" value="1"/>
</dbReference>